<sequence length="314" mass="35456">MKLPPGYRFKPLEEELITLYLKPRVLAQQDPFNAVQECQLYGPNANPWHLLPPDTDSWLLSEVSPGKLEKVTYVFVSLTKKSGKMKNNPRAAKENYTKKAGCGTWDGQTKRYEIRERDSGDLVGERRFLVFEINDVEGVELSKVGHWKMHEFHLSGVNERIANPCNVVLCKITLDLSKGPLVKLKNVCDPPVKSGRKFQHRNANVDRNQGPVSCQRSRRDSEMLESGRVEEKEGDKGNNIVEMCDRVECMSIDHGNDCAGSVNSPSEQVNTENFEPAMIAQENKEEESGRGKFLFGMTKVQFSGHSNPQEEDSV</sequence>
<evidence type="ECO:0000313" key="8">
    <source>
        <dbReference type="Proteomes" id="UP000077755"/>
    </source>
</evidence>
<keyword evidence="1" id="KW-0805">Transcription regulation</keyword>
<keyword evidence="3" id="KW-0804">Transcription</keyword>
<name>A0AAF0W7J2_DAUCS</name>
<dbReference type="EMBL" id="CP093343">
    <property type="protein sequence ID" value="WOG84712.1"/>
    <property type="molecule type" value="Genomic_DNA"/>
</dbReference>
<reference evidence="7" key="2">
    <citation type="submission" date="2022-03" db="EMBL/GenBank/DDBJ databases">
        <title>Draft title - Genomic analysis of global carrot germplasm unveils the trajectory of domestication and the origin of high carotenoid orange carrot.</title>
        <authorList>
            <person name="Iorizzo M."/>
            <person name="Ellison S."/>
            <person name="Senalik D."/>
            <person name="Macko-Podgorni A."/>
            <person name="Grzebelus D."/>
            <person name="Bostan H."/>
            <person name="Rolling W."/>
            <person name="Curaba J."/>
            <person name="Simon P."/>
        </authorList>
    </citation>
    <scope>NUCLEOTIDE SEQUENCE</scope>
    <source>
        <tissue evidence="7">Leaf</tissue>
    </source>
</reference>
<feature type="compositionally biased region" description="Basic and acidic residues" evidence="5">
    <location>
        <begin position="217"/>
        <end position="234"/>
    </location>
</feature>
<gene>
    <name evidence="7" type="ORF">DCAR_0103896</name>
</gene>
<evidence type="ECO:0000313" key="7">
    <source>
        <dbReference type="EMBL" id="WOG84712.1"/>
    </source>
</evidence>
<dbReference type="InterPro" id="IPR036093">
    <property type="entry name" value="NAC_dom_sf"/>
</dbReference>
<proteinExistence type="predicted"/>
<evidence type="ECO:0000256" key="5">
    <source>
        <dbReference type="SAM" id="MobiDB-lite"/>
    </source>
</evidence>
<evidence type="ECO:0000256" key="4">
    <source>
        <dbReference type="ARBA" id="ARBA00023242"/>
    </source>
</evidence>
<feature type="domain" description="NAC" evidence="6">
    <location>
        <begin position="3"/>
        <end position="175"/>
    </location>
</feature>
<dbReference type="SUPFAM" id="SSF101941">
    <property type="entry name" value="NAC domain"/>
    <property type="match status" value="1"/>
</dbReference>
<accession>A0AAF0W7J2</accession>
<dbReference type="Proteomes" id="UP000077755">
    <property type="component" value="Chromosome 1"/>
</dbReference>
<protein>
    <recommendedName>
        <fullName evidence="6">NAC domain-containing protein</fullName>
    </recommendedName>
</protein>
<keyword evidence="4" id="KW-0539">Nucleus</keyword>
<organism evidence="7 8">
    <name type="scientific">Daucus carota subsp. sativus</name>
    <name type="common">Carrot</name>
    <dbReference type="NCBI Taxonomy" id="79200"/>
    <lineage>
        <taxon>Eukaryota</taxon>
        <taxon>Viridiplantae</taxon>
        <taxon>Streptophyta</taxon>
        <taxon>Embryophyta</taxon>
        <taxon>Tracheophyta</taxon>
        <taxon>Spermatophyta</taxon>
        <taxon>Magnoliopsida</taxon>
        <taxon>eudicotyledons</taxon>
        <taxon>Gunneridae</taxon>
        <taxon>Pentapetalae</taxon>
        <taxon>asterids</taxon>
        <taxon>campanulids</taxon>
        <taxon>Apiales</taxon>
        <taxon>Apiaceae</taxon>
        <taxon>Apioideae</taxon>
        <taxon>Scandiceae</taxon>
        <taxon>Daucinae</taxon>
        <taxon>Daucus</taxon>
        <taxon>Daucus sect. Daucus</taxon>
    </lineage>
</organism>
<dbReference type="PANTHER" id="PTHR31719">
    <property type="entry name" value="NAC TRANSCRIPTION FACTOR 56"/>
    <property type="match status" value="1"/>
</dbReference>
<dbReference type="PANTHER" id="PTHR31719:SF43">
    <property type="entry name" value="NAC TRANSCRIPTION FACTOR 56"/>
    <property type="match status" value="1"/>
</dbReference>
<dbReference type="GO" id="GO:0003677">
    <property type="term" value="F:DNA binding"/>
    <property type="evidence" value="ECO:0007669"/>
    <property type="project" value="UniProtKB-KW"/>
</dbReference>
<dbReference type="InterPro" id="IPR003441">
    <property type="entry name" value="NAC-dom"/>
</dbReference>
<dbReference type="GO" id="GO:0006355">
    <property type="term" value="P:regulation of DNA-templated transcription"/>
    <property type="evidence" value="ECO:0007669"/>
    <property type="project" value="InterPro"/>
</dbReference>
<dbReference type="Pfam" id="PF02365">
    <property type="entry name" value="NAM"/>
    <property type="match status" value="1"/>
</dbReference>
<dbReference type="AlphaFoldDB" id="A0AAF0W7J2"/>
<evidence type="ECO:0000256" key="3">
    <source>
        <dbReference type="ARBA" id="ARBA00023163"/>
    </source>
</evidence>
<evidence type="ECO:0000256" key="1">
    <source>
        <dbReference type="ARBA" id="ARBA00023015"/>
    </source>
</evidence>
<feature type="region of interest" description="Disordered" evidence="5">
    <location>
        <begin position="205"/>
        <end position="234"/>
    </location>
</feature>
<keyword evidence="2" id="KW-0238">DNA-binding</keyword>
<evidence type="ECO:0000259" key="6">
    <source>
        <dbReference type="PROSITE" id="PS51005"/>
    </source>
</evidence>
<dbReference type="PROSITE" id="PS51005">
    <property type="entry name" value="NAC"/>
    <property type="match status" value="1"/>
</dbReference>
<feature type="compositionally biased region" description="Polar residues" evidence="5">
    <location>
        <begin position="205"/>
        <end position="215"/>
    </location>
</feature>
<dbReference type="KEGG" id="dcr:108223432"/>
<reference evidence="7" key="1">
    <citation type="journal article" date="2016" name="Nat. Genet.">
        <title>A high-quality carrot genome assembly provides new insights into carotenoid accumulation and asterid genome evolution.</title>
        <authorList>
            <person name="Iorizzo M."/>
            <person name="Ellison S."/>
            <person name="Senalik D."/>
            <person name="Zeng P."/>
            <person name="Satapoomin P."/>
            <person name="Huang J."/>
            <person name="Bowman M."/>
            <person name="Iovene M."/>
            <person name="Sanseverino W."/>
            <person name="Cavagnaro P."/>
            <person name="Yildiz M."/>
            <person name="Macko-Podgorni A."/>
            <person name="Moranska E."/>
            <person name="Grzebelus E."/>
            <person name="Grzebelus D."/>
            <person name="Ashrafi H."/>
            <person name="Zheng Z."/>
            <person name="Cheng S."/>
            <person name="Spooner D."/>
            <person name="Van Deynze A."/>
            <person name="Simon P."/>
        </authorList>
    </citation>
    <scope>NUCLEOTIDE SEQUENCE</scope>
    <source>
        <tissue evidence="7">Leaf</tissue>
    </source>
</reference>
<evidence type="ECO:0000256" key="2">
    <source>
        <dbReference type="ARBA" id="ARBA00023125"/>
    </source>
</evidence>
<keyword evidence="8" id="KW-1185">Reference proteome</keyword>
<dbReference type="Gene3D" id="2.170.150.80">
    <property type="entry name" value="NAC domain"/>
    <property type="match status" value="1"/>
</dbReference>